<dbReference type="Proteomes" id="UP001595818">
    <property type="component" value="Unassembled WGS sequence"/>
</dbReference>
<evidence type="ECO:0000313" key="2">
    <source>
        <dbReference type="EMBL" id="MFC4873635.1"/>
    </source>
</evidence>
<dbReference type="Pfam" id="PF01609">
    <property type="entry name" value="DDE_Tnp_1"/>
    <property type="match status" value="1"/>
</dbReference>
<accession>A0ABV9T680</accession>
<proteinExistence type="predicted"/>
<dbReference type="RefSeq" id="WP_377066681.1">
    <property type="nucleotide sequence ID" value="NZ_JBHSJJ010000011.1"/>
</dbReference>
<comment type="caution">
    <text evidence="2">The sequence shown here is derived from an EMBL/GenBank/DDBJ whole genome shotgun (WGS) entry which is preliminary data.</text>
</comment>
<dbReference type="InterPro" id="IPR012337">
    <property type="entry name" value="RNaseH-like_sf"/>
</dbReference>
<protein>
    <submittedName>
        <fullName evidence="2">Transposase</fullName>
    </submittedName>
</protein>
<keyword evidence="3" id="KW-1185">Reference proteome</keyword>
<dbReference type="EMBL" id="JBHSJJ010000011">
    <property type="protein sequence ID" value="MFC4873635.1"/>
    <property type="molecule type" value="Genomic_DNA"/>
</dbReference>
<dbReference type="InterPro" id="IPR002559">
    <property type="entry name" value="Transposase_11"/>
</dbReference>
<gene>
    <name evidence="2" type="ORF">ACFPFU_18175</name>
</gene>
<evidence type="ECO:0000313" key="3">
    <source>
        <dbReference type="Proteomes" id="UP001595818"/>
    </source>
</evidence>
<name>A0ABV9T680_9BACT</name>
<feature type="domain" description="Transposase IS4-like" evidence="1">
    <location>
        <begin position="65"/>
        <end position="267"/>
    </location>
</feature>
<organism evidence="2 3">
    <name type="scientific">Negadavirga shengliensis</name>
    <dbReference type="NCBI Taxonomy" id="1389218"/>
    <lineage>
        <taxon>Bacteria</taxon>
        <taxon>Pseudomonadati</taxon>
        <taxon>Bacteroidota</taxon>
        <taxon>Cytophagia</taxon>
        <taxon>Cytophagales</taxon>
        <taxon>Cyclobacteriaceae</taxon>
        <taxon>Negadavirga</taxon>
    </lineage>
</organism>
<dbReference type="SUPFAM" id="SSF53098">
    <property type="entry name" value="Ribonuclease H-like"/>
    <property type="match status" value="1"/>
</dbReference>
<sequence>MLSVLRLFRESAEFVASDVLSRIGRQAVTGSAFSQARYKIDPLFFSDLCDISSEAYEGFASARWKGYRILAGDGSTLNLPASKQVRGHFGVDANSPKKSLARIFLVYDVHTGFTLRAGIGRMSTGEGGMLEDCLDRMPSRPDDLLVLDRNFGFFNTVSRLSAEGRPFCIRLSTGITDFAKGVMADGRTDFITDWVPSRKERETAGTSEAVRVRVTKAVLETGETELLVSSLTDTGSFSNEDLVELYGMRWGVEEGIYGKKKIMQSGSIKYLNNQSVSKVTLQYHFT</sequence>
<evidence type="ECO:0000259" key="1">
    <source>
        <dbReference type="Pfam" id="PF01609"/>
    </source>
</evidence>
<reference evidence="3" key="1">
    <citation type="journal article" date="2019" name="Int. J. Syst. Evol. Microbiol.">
        <title>The Global Catalogue of Microorganisms (GCM) 10K type strain sequencing project: providing services to taxonomists for standard genome sequencing and annotation.</title>
        <authorList>
            <consortium name="The Broad Institute Genomics Platform"/>
            <consortium name="The Broad Institute Genome Sequencing Center for Infectious Disease"/>
            <person name="Wu L."/>
            <person name="Ma J."/>
        </authorList>
    </citation>
    <scope>NUCLEOTIDE SEQUENCE [LARGE SCALE GENOMIC DNA]</scope>
    <source>
        <strain evidence="3">CGMCC 4.7466</strain>
    </source>
</reference>